<dbReference type="Gene3D" id="3.30.420.10">
    <property type="entry name" value="Ribonuclease H-like superfamily/Ribonuclease H"/>
    <property type="match status" value="1"/>
</dbReference>
<dbReference type="EMBL" id="KI517609">
    <property type="protein sequence ID" value="ESQ37212.1"/>
    <property type="molecule type" value="Genomic_DNA"/>
</dbReference>
<dbReference type="CDD" id="cd06222">
    <property type="entry name" value="RNase_H_like"/>
    <property type="match status" value="1"/>
</dbReference>
<sequence>GTSISTKWRAPSNGLVKCNYDASHHRGNNDSGLGWIIRNCNGTFLDAGMGKFQGRHSPEESECSALIWALQSAWSLGYRKVEFEGDNLIINQLINNNRSNERLYHYLRLIHNWRSMFDTIKFTHRRRDSNNAQTF</sequence>
<dbReference type="OMA" id="FTHRRRD"/>
<evidence type="ECO:0000313" key="3">
    <source>
        <dbReference type="Proteomes" id="UP000030689"/>
    </source>
</evidence>
<dbReference type="KEGG" id="eus:EUTSA_v10003059mg"/>
<evidence type="ECO:0000259" key="1">
    <source>
        <dbReference type="Pfam" id="PF13456"/>
    </source>
</evidence>
<feature type="domain" description="RNase H type-1" evidence="1">
    <location>
        <begin position="19"/>
        <end position="131"/>
    </location>
</feature>
<dbReference type="InterPro" id="IPR036397">
    <property type="entry name" value="RNaseH_sf"/>
</dbReference>
<evidence type="ECO:0000313" key="2">
    <source>
        <dbReference type="EMBL" id="ESQ37212.1"/>
    </source>
</evidence>
<accession>V4L4J4</accession>
<organism evidence="2 3">
    <name type="scientific">Eutrema salsugineum</name>
    <name type="common">Saltwater cress</name>
    <name type="synonym">Sisymbrium salsugineum</name>
    <dbReference type="NCBI Taxonomy" id="72664"/>
    <lineage>
        <taxon>Eukaryota</taxon>
        <taxon>Viridiplantae</taxon>
        <taxon>Streptophyta</taxon>
        <taxon>Embryophyta</taxon>
        <taxon>Tracheophyta</taxon>
        <taxon>Spermatophyta</taxon>
        <taxon>Magnoliopsida</taxon>
        <taxon>eudicotyledons</taxon>
        <taxon>Gunneridae</taxon>
        <taxon>Pentapetalae</taxon>
        <taxon>rosids</taxon>
        <taxon>malvids</taxon>
        <taxon>Brassicales</taxon>
        <taxon>Brassicaceae</taxon>
        <taxon>Eutremeae</taxon>
        <taxon>Eutrema</taxon>
    </lineage>
</organism>
<name>V4L4J4_EUTSA</name>
<dbReference type="GO" id="GO:0003676">
    <property type="term" value="F:nucleic acid binding"/>
    <property type="evidence" value="ECO:0007669"/>
    <property type="project" value="InterPro"/>
</dbReference>
<dbReference type="PANTHER" id="PTHR47074:SF78">
    <property type="entry name" value="GB|AAF30348.1-RELATED"/>
    <property type="match status" value="1"/>
</dbReference>
<reference evidence="2 3" key="1">
    <citation type="journal article" date="2013" name="Front. Plant Sci.">
        <title>The Reference Genome of the Halophytic Plant Eutrema salsugineum.</title>
        <authorList>
            <person name="Yang R."/>
            <person name="Jarvis D.E."/>
            <person name="Chen H."/>
            <person name="Beilstein M.A."/>
            <person name="Grimwood J."/>
            <person name="Jenkins J."/>
            <person name="Shu S."/>
            <person name="Prochnik S."/>
            <person name="Xin M."/>
            <person name="Ma C."/>
            <person name="Schmutz J."/>
            <person name="Wing R.A."/>
            <person name="Mitchell-Olds T."/>
            <person name="Schumaker K.S."/>
            <person name="Wang X."/>
        </authorList>
    </citation>
    <scope>NUCLEOTIDE SEQUENCE [LARGE SCALE GENOMIC DNA]</scope>
</reference>
<dbReference type="Proteomes" id="UP000030689">
    <property type="component" value="Unassembled WGS sequence"/>
</dbReference>
<gene>
    <name evidence="2" type="ORF">EUTSA_v10003059mg</name>
</gene>
<dbReference type="AlphaFoldDB" id="V4L4J4"/>
<dbReference type="InterPro" id="IPR044730">
    <property type="entry name" value="RNase_H-like_dom_plant"/>
</dbReference>
<dbReference type="InterPro" id="IPR012337">
    <property type="entry name" value="RNaseH-like_sf"/>
</dbReference>
<dbReference type="Pfam" id="PF13456">
    <property type="entry name" value="RVT_3"/>
    <property type="match status" value="1"/>
</dbReference>
<dbReference type="GO" id="GO:0004523">
    <property type="term" value="F:RNA-DNA hybrid ribonuclease activity"/>
    <property type="evidence" value="ECO:0007669"/>
    <property type="project" value="InterPro"/>
</dbReference>
<dbReference type="SUPFAM" id="SSF53098">
    <property type="entry name" value="Ribonuclease H-like"/>
    <property type="match status" value="1"/>
</dbReference>
<keyword evidence="3" id="KW-1185">Reference proteome</keyword>
<dbReference type="Gramene" id="ESQ37212">
    <property type="protein sequence ID" value="ESQ37212"/>
    <property type="gene ID" value="EUTSA_v10003059mg"/>
</dbReference>
<feature type="non-terminal residue" evidence="2">
    <location>
        <position position="1"/>
    </location>
</feature>
<protein>
    <recommendedName>
        <fullName evidence="1">RNase H type-1 domain-containing protein</fullName>
    </recommendedName>
</protein>
<dbReference type="InterPro" id="IPR002156">
    <property type="entry name" value="RNaseH_domain"/>
</dbReference>
<dbReference type="eggNOG" id="KOG1075">
    <property type="taxonomic scope" value="Eukaryota"/>
</dbReference>
<dbReference type="PANTHER" id="PTHR47074">
    <property type="entry name" value="BNAC02G40300D PROTEIN"/>
    <property type="match status" value="1"/>
</dbReference>
<proteinExistence type="predicted"/>
<dbReference type="InterPro" id="IPR052929">
    <property type="entry name" value="RNase_H-like_EbsB-rel"/>
</dbReference>